<dbReference type="SUPFAM" id="SSF50630">
    <property type="entry name" value="Acid proteases"/>
    <property type="match status" value="1"/>
</dbReference>
<proteinExistence type="predicted"/>
<feature type="chain" id="PRO_5019331643" evidence="1">
    <location>
        <begin position="20"/>
        <end position="185"/>
    </location>
</feature>
<feature type="signal peptide" evidence="1">
    <location>
        <begin position="1"/>
        <end position="19"/>
    </location>
</feature>
<dbReference type="RefSeq" id="WP_124974842.1">
    <property type="nucleotide sequence ID" value="NZ_BDQK01000013.1"/>
</dbReference>
<accession>A0A401IIE1</accession>
<dbReference type="GO" id="GO:0008233">
    <property type="term" value="F:peptidase activity"/>
    <property type="evidence" value="ECO:0007669"/>
    <property type="project" value="UniProtKB-KW"/>
</dbReference>
<keyword evidence="1" id="KW-0732">Signal</keyword>
<dbReference type="EMBL" id="BDQK01000013">
    <property type="protein sequence ID" value="GBF80940.1"/>
    <property type="molecule type" value="Genomic_DNA"/>
</dbReference>
<reference evidence="3" key="1">
    <citation type="submission" date="2017-05" db="EMBL/GenBank/DDBJ databases">
        <title>Physiological properties and genetic analysis related to exopolysaccharide production of fresh-water unicellular cyanobacterium Aphanothece sacrum, Suizenji Nori, that has been cultured as a food source in Japan.</title>
        <authorList>
            <person name="Kanesaki Y."/>
            <person name="Yoshikawa S."/>
            <person name="Ohki K."/>
        </authorList>
    </citation>
    <scope>NUCLEOTIDE SEQUENCE [LARGE SCALE GENOMIC DNA]</scope>
    <source>
        <strain evidence="3">FPU1</strain>
    </source>
</reference>
<comment type="caution">
    <text evidence="2">The sequence shown here is derived from an EMBL/GenBank/DDBJ whole genome shotgun (WGS) entry which is preliminary data.</text>
</comment>
<dbReference type="InterPro" id="IPR034122">
    <property type="entry name" value="Retropepsin-like_bacterial"/>
</dbReference>
<keyword evidence="3" id="KW-1185">Reference proteome</keyword>
<evidence type="ECO:0000313" key="2">
    <source>
        <dbReference type="EMBL" id="GBF80940.1"/>
    </source>
</evidence>
<protein>
    <submittedName>
        <fullName evidence="2">Aspartic protease</fullName>
    </submittedName>
</protein>
<dbReference type="OrthoDB" id="513120at2"/>
<sequence length="185" mass="19614">MMIKKTIIAVVAFAGIAFAPNITTIKAQQPCFLQGSNGQLIDLSHLCGNPTSPPSQETVSPKSGMFKLPIKRRVSGIPVVDVTFNGKYTVEMLFDTGASGITIGTDMASAMGIKAHDSAYSQTAGGMVPIGIGRVYSVKAGELMAKNLEVSINPSLSKIGLLGQNFYGSYDVTIKQNQIELRARS</sequence>
<evidence type="ECO:0000313" key="3">
    <source>
        <dbReference type="Proteomes" id="UP000287247"/>
    </source>
</evidence>
<evidence type="ECO:0000256" key="1">
    <source>
        <dbReference type="SAM" id="SignalP"/>
    </source>
</evidence>
<dbReference type="Proteomes" id="UP000287247">
    <property type="component" value="Unassembled WGS sequence"/>
</dbReference>
<organism evidence="2 3">
    <name type="scientific">Aphanothece sacrum FPU1</name>
    <dbReference type="NCBI Taxonomy" id="1920663"/>
    <lineage>
        <taxon>Bacteria</taxon>
        <taxon>Bacillati</taxon>
        <taxon>Cyanobacteriota</taxon>
        <taxon>Cyanophyceae</taxon>
        <taxon>Oscillatoriophycideae</taxon>
        <taxon>Chroococcales</taxon>
        <taxon>Aphanothecaceae</taxon>
        <taxon>Aphanothece</taxon>
    </lineage>
</organism>
<dbReference type="Pfam" id="PF13650">
    <property type="entry name" value="Asp_protease_2"/>
    <property type="match status" value="1"/>
</dbReference>
<gene>
    <name evidence="2" type="ORF">AsFPU1_2349</name>
</gene>
<dbReference type="Gene3D" id="2.40.70.10">
    <property type="entry name" value="Acid Proteases"/>
    <property type="match status" value="1"/>
</dbReference>
<dbReference type="CDD" id="cd05483">
    <property type="entry name" value="retropepsin_like_bacteria"/>
    <property type="match status" value="1"/>
</dbReference>
<dbReference type="AlphaFoldDB" id="A0A401IIE1"/>
<dbReference type="GO" id="GO:0006508">
    <property type="term" value="P:proteolysis"/>
    <property type="evidence" value="ECO:0007669"/>
    <property type="project" value="UniProtKB-KW"/>
</dbReference>
<keyword evidence="2" id="KW-0378">Hydrolase</keyword>
<dbReference type="InterPro" id="IPR021109">
    <property type="entry name" value="Peptidase_aspartic_dom_sf"/>
</dbReference>
<keyword evidence="2" id="KW-0645">Protease</keyword>
<name>A0A401IIE1_APHSA</name>